<gene>
    <name evidence="3" type="ORF">LPB04_16625</name>
</gene>
<dbReference type="AlphaFoldDB" id="A0A7L9U0Z5"/>
<dbReference type="Pfam" id="PF09849">
    <property type="entry name" value="DUF2076"/>
    <property type="match status" value="1"/>
</dbReference>
<feature type="compositionally biased region" description="Low complexity" evidence="2">
    <location>
        <begin position="94"/>
        <end position="120"/>
    </location>
</feature>
<name>A0A7L9U0Z5_9BURK</name>
<evidence type="ECO:0000256" key="1">
    <source>
        <dbReference type="SAM" id="Coils"/>
    </source>
</evidence>
<evidence type="ECO:0000256" key="2">
    <source>
        <dbReference type="SAM" id="MobiDB-lite"/>
    </source>
</evidence>
<keyword evidence="1" id="KW-0175">Coiled coil</keyword>
<dbReference type="KEGG" id="mlir:LPB04_16625"/>
<organism evidence="3 4">
    <name type="scientific">Massilia litorea</name>
    <dbReference type="NCBI Taxonomy" id="2769491"/>
    <lineage>
        <taxon>Bacteria</taxon>
        <taxon>Pseudomonadati</taxon>
        <taxon>Pseudomonadota</taxon>
        <taxon>Betaproteobacteria</taxon>
        <taxon>Burkholderiales</taxon>
        <taxon>Oxalobacteraceae</taxon>
        <taxon>Telluria group</taxon>
        <taxon>Massilia</taxon>
    </lineage>
</organism>
<accession>A0A7L9U0Z5</accession>
<dbReference type="InterPro" id="IPR018648">
    <property type="entry name" value="DUF2076"/>
</dbReference>
<proteinExistence type="predicted"/>
<reference evidence="3 4" key="1">
    <citation type="submission" date="2020-10" db="EMBL/GenBank/DDBJ databases">
        <title>Genome sequencing of Massilia sp. LPB0304.</title>
        <authorList>
            <person name="Kim J."/>
        </authorList>
    </citation>
    <scope>NUCLEOTIDE SEQUENCE [LARGE SCALE GENOMIC DNA]</scope>
    <source>
        <strain evidence="3 4">LPB0304</strain>
    </source>
</reference>
<feature type="coiled-coil region" evidence="1">
    <location>
        <begin position="50"/>
        <end position="77"/>
    </location>
</feature>
<dbReference type="RefSeq" id="WP_193685620.1">
    <property type="nucleotide sequence ID" value="NZ_CP062941.1"/>
</dbReference>
<feature type="region of interest" description="Disordered" evidence="2">
    <location>
        <begin position="218"/>
        <end position="247"/>
    </location>
</feature>
<feature type="region of interest" description="Disordered" evidence="2">
    <location>
        <begin position="78"/>
        <end position="120"/>
    </location>
</feature>
<sequence>MSPQDSQLLQDFLNQLVQARDLPKDPEAEAMIRQAVAMQPDAAYLLVQRALLQQRALDNAKAEIADLQRQLQGGTQRGEFLDPNAWGNSAGARQQTPAYGGQAPQQQYPQQQYQQPYQQPSMMNRASSFFRGGGTGGGMGGALGNIASTAAGVAAGAFLFQGLGNLLGHHNHDGNGFLGNNDAFSSLTSPIEDFHNSGAGQDSASSLLGDSSVDSGTGNSLLDDVGSGSDDFAGDNYDGGSDDGLFS</sequence>
<feature type="compositionally biased region" description="Low complexity" evidence="2">
    <location>
        <begin position="218"/>
        <end position="231"/>
    </location>
</feature>
<keyword evidence="4" id="KW-1185">Reference proteome</keyword>
<protein>
    <submittedName>
        <fullName evidence="3">DUF2076 family protein</fullName>
    </submittedName>
</protein>
<evidence type="ECO:0000313" key="3">
    <source>
        <dbReference type="EMBL" id="QOL48577.1"/>
    </source>
</evidence>
<dbReference type="Proteomes" id="UP000593875">
    <property type="component" value="Chromosome"/>
</dbReference>
<evidence type="ECO:0000313" key="4">
    <source>
        <dbReference type="Proteomes" id="UP000593875"/>
    </source>
</evidence>
<dbReference type="EMBL" id="CP062941">
    <property type="protein sequence ID" value="QOL48577.1"/>
    <property type="molecule type" value="Genomic_DNA"/>
</dbReference>